<dbReference type="Proteomes" id="UP001592531">
    <property type="component" value="Unassembled WGS sequence"/>
</dbReference>
<reference evidence="1 2" key="1">
    <citation type="submission" date="2024-09" db="EMBL/GenBank/DDBJ databases">
        <authorList>
            <person name="Lee S.D."/>
        </authorList>
    </citation>
    <scope>NUCLEOTIDE SEQUENCE [LARGE SCALE GENOMIC DNA]</scope>
    <source>
        <strain evidence="1 2">N8-3</strain>
    </source>
</reference>
<accession>A0ABV6VYC2</accession>
<evidence type="ECO:0000313" key="1">
    <source>
        <dbReference type="EMBL" id="MFC1418713.1"/>
    </source>
</evidence>
<organism evidence="1 2">
    <name type="scientific">Streptacidiphilus cavernicola</name>
    <dbReference type="NCBI Taxonomy" id="3342716"/>
    <lineage>
        <taxon>Bacteria</taxon>
        <taxon>Bacillati</taxon>
        <taxon>Actinomycetota</taxon>
        <taxon>Actinomycetes</taxon>
        <taxon>Kitasatosporales</taxon>
        <taxon>Streptomycetaceae</taxon>
        <taxon>Streptacidiphilus</taxon>
    </lineage>
</organism>
<protein>
    <submittedName>
        <fullName evidence="1">Uncharacterized protein</fullName>
    </submittedName>
</protein>
<gene>
    <name evidence="1" type="ORF">ACEZDE_19045</name>
</gene>
<dbReference type="RefSeq" id="WP_380537509.1">
    <property type="nucleotide sequence ID" value="NZ_JBHFAB010000013.1"/>
</dbReference>
<keyword evidence="2" id="KW-1185">Reference proteome</keyword>
<proteinExistence type="predicted"/>
<dbReference type="EMBL" id="JBHFAB010000013">
    <property type="protein sequence ID" value="MFC1418713.1"/>
    <property type="molecule type" value="Genomic_DNA"/>
</dbReference>
<comment type="caution">
    <text evidence="1">The sequence shown here is derived from an EMBL/GenBank/DDBJ whole genome shotgun (WGS) entry which is preliminary data.</text>
</comment>
<evidence type="ECO:0000313" key="2">
    <source>
        <dbReference type="Proteomes" id="UP001592531"/>
    </source>
</evidence>
<name>A0ABV6VYC2_9ACTN</name>
<sequence length="151" mass="17207">MAIPEFPPLATCSFPEYREEMGVPVRISTGFPRYIRYPLPWKIEGFMPTRPMLSLPKERYEERFSEIWRRELEVSAAEAWRIHQAVNASPTTPLVLMCFEQLARTDKGRGNWCHRSMLGGYFAAAGIVVPELGAVPGPPPPPPDFEEVELF</sequence>